<keyword evidence="1" id="KW-0418">Kinase</keyword>
<proteinExistence type="predicted"/>
<dbReference type="GO" id="GO:0016301">
    <property type="term" value="F:kinase activity"/>
    <property type="evidence" value="ECO:0007669"/>
    <property type="project" value="UniProtKB-KW"/>
</dbReference>
<reference evidence="1 2" key="1">
    <citation type="submission" date="2018-11" db="EMBL/GenBank/DDBJ databases">
        <title>Genome squencing of methanotrophic bacteria isolated from alkaline groundwater in Korea.</title>
        <authorList>
            <person name="Nguyen L.N."/>
        </authorList>
    </citation>
    <scope>NUCLEOTIDE SEQUENCE [LARGE SCALE GENOMIC DNA]</scope>
    <source>
        <strain evidence="1 2">GW6</strain>
    </source>
</reference>
<keyword evidence="1" id="KW-0808">Transferase</keyword>
<organism evidence="1 2">
    <name type="scientific">Methylocystis rosea</name>
    <dbReference type="NCBI Taxonomy" id="173366"/>
    <lineage>
        <taxon>Bacteria</taxon>
        <taxon>Pseudomonadati</taxon>
        <taxon>Pseudomonadota</taxon>
        <taxon>Alphaproteobacteria</taxon>
        <taxon>Hyphomicrobiales</taxon>
        <taxon>Methylocystaceae</taxon>
        <taxon>Methylocystis</taxon>
    </lineage>
</organism>
<dbReference type="KEGG" id="mros:EHO51_01310"/>
<name>A0A3G8M0K8_9HYPH</name>
<evidence type="ECO:0000313" key="1">
    <source>
        <dbReference type="EMBL" id="AZG75489.1"/>
    </source>
</evidence>
<protein>
    <submittedName>
        <fullName evidence="1">Histidine kinase</fullName>
    </submittedName>
</protein>
<evidence type="ECO:0000313" key="2">
    <source>
        <dbReference type="Proteomes" id="UP000273982"/>
    </source>
</evidence>
<gene>
    <name evidence="1" type="ORF">EHO51_01310</name>
</gene>
<dbReference type="RefSeq" id="WP_124737373.1">
    <property type="nucleotide sequence ID" value="NZ_CP034086.1"/>
</dbReference>
<dbReference type="AlphaFoldDB" id="A0A3G8M0K8"/>
<sequence length="58" mass="6696">MSQNNWLPHYFKRPRARQARMRDDPSAVFKTFVELLAQLRADARAASHTPINAQAEKS</sequence>
<dbReference type="Proteomes" id="UP000273982">
    <property type="component" value="Chromosome"/>
</dbReference>
<dbReference type="EMBL" id="CP034086">
    <property type="protein sequence ID" value="AZG75489.1"/>
    <property type="molecule type" value="Genomic_DNA"/>
</dbReference>
<accession>A0A3G8M0K8</accession>